<comment type="caution">
    <text evidence="2">The sequence shown here is derived from an EMBL/GenBank/DDBJ whole genome shotgun (WGS) entry which is preliminary data.</text>
</comment>
<evidence type="ECO:0000313" key="2">
    <source>
        <dbReference type="EMBL" id="KAA2258681.1"/>
    </source>
</evidence>
<reference evidence="2 3" key="2">
    <citation type="submission" date="2019-09" db="EMBL/GenBank/DDBJ databases">
        <authorList>
            <person name="Jin C."/>
        </authorList>
    </citation>
    <scope>NUCLEOTIDE SEQUENCE [LARGE SCALE GENOMIC DNA]</scope>
    <source>
        <strain evidence="2 3">AN110305</strain>
    </source>
</reference>
<reference evidence="2 3" key="1">
    <citation type="submission" date="2019-09" db="EMBL/GenBank/DDBJ databases">
        <title>Goodfellowia gen. nov., a new genus of the Pseudonocardineae related to Actinoalloteichus, containing Goodfellowia coeruleoviolacea gen. nov., comb. nov. gen. nov., comb. nov.</title>
        <authorList>
            <person name="Labeda D."/>
        </authorList>
    </citation>
    <scope>NUCLEOTIDE SEQUENCE [LARGE SCALE GENOMIC DNA]</scope>
    <source>
        <strain evidence="2 3">AN110305</strain>
    </source>
</reference>
<dbReference type="AlphaFoldDB" id="A0A5B2X6B8"/>
<evidence type="ECO:0000313" key="3">
    <source>
        <dbReference type="Proteomes" id="UP000323454"/>
    </source>
</evidence>
<dbReference type="OrthoDB" id="3430276at2"/>
<proteinExistence type="predicted"/>
<organism evidence="2 3">
    <name type="scientific">Solihabitans fulvus</name>
    <dbReference type="NCBI Taxonomy" id="1892852"/>
    <lineage>
        <taxon>Bacteria</taxon>
        <taxon>Bacillati</taxon>
        <taxon>Actinomycetota</taxon>
        <taxon>Actinomycetes</taxon>
        <taxon>Pseudonocardiales</taxon>
        <taxon>Pseudonocardiaceae</taxon>
        <taxon>Solihabitans</taxon>
    </lineage>
</organism>
<dbReference type="RefSeq" id="WP_149851678.1">
    <property type="nucleotide sequence ID" value="NZ_VUOB01000041.1"/>
</dbReference>
<dbReference type="Proteomes" id="UP000323454">
    <property type="component" value="Unassembled WGS sequence"/>
</dbReference>
<protein>
    <submittedName>
        <fullName evidence="2">DUF397 domain-containing protein</fullName>
    </submittedName>
</protein>
<feature type="domain" description="DUF397" evidence="1">
    <location>
        <begin position="9"/>
        <end position="60"/>
    </location>
</feature>
<evidence type="ECO:0000259" key="1">
    <source>
        <dbReference type="Pfam" id="PF04149"/>
    </source>
</evidence>
<dbReference type="InterPro" id="IPR007278">
    <property type="entry name" value="DUF397"/>
</dbReference>
<accession>A0A5B2X6B8</accession>
<dbReference type="EMBL" id="VUOB01000041">
    <property type="protein sequence ID" value="KAA2258681.1"/>
    <property type="molecule type" value="Genomic_DNA"/>
</dbReference>
<name>A0A5B2X6B8_9PSEU</name>
<keyword evidence="3" id="KW-1185">Reference proteome</keyword>
<gene>
    <name evidence="2" type="ORF">F0L68_22845</name>
</gene>
<dbReference type="Pfam" id="PF04149">
    <property type="entry name" value="DUF397"/>
    <property type="match status" value="1"/>
</dbReference>
<sequence>MGPVGLNLAHWRKSSYSGGNADCVEVAFGSAAGVRDSKNPGGGHLSVNPRRWSGFLAAVKVGRFDRP</sequence>